<dbReference type="PANTHER" id="PTHR30336">
    <property type="entry name" value="INNER MEMBRANE PROTEIN, PROBABLE PERMEASE"/>
    <property type="match status" value="1"/>
</dbReference>
<dbReference type="Proteomes" id="UP000287144">
    <property type="component" value="Unassembled WGS sequence"/>
</dbReference>
<proteinExistence type="predicted"/>
<evidence type="ECO:0000313" key="2">
    <source>
        <dbReference type="Proteomes" id="UP000287144"/>
    </source>
</evidence>
<dbReference type="GO" id="GO:0005886">
    <property type="term" value="C:plasma membrane"/>
    <property type="evidence" value="ECO:0007669"/>
    <property type="project" value="TreeGrafter"/>
</dbReference>
<sequence>MPSFKEAVLAAEAANTVSMFVAQEQVRTLSDLKHALFQPSTTTHKQNASEISHSVSVVVLCASAVLSTADTVMSTVRELSKATNISPPNQESVVLVLCGGIGHSTQLMHDAVLRHPQYNALAEQVQGQPEGRILQAIGERFFDLQVNNNNNPESGDTQRRALTVLVEDASTNCALNAQYTRELLDAHGFKSPRSIVVAQDPTMCRRTVAAFEQVYADAIEGPPVFSSWPTFVPKVTAKEPSVGYINSLLSYFDFVDLDMGDSWKDGLWSMDRFMSLLVGEVPRMRDDENGYGPNGKGSIVHIDIPQDVENAWKTLSELLGHSGR</sequence>
<protein>
    <recommendedName>
        <fullName evidence="3">DUF218 domain-containing protein</fullName>
    </recommendedName>
</protein>
<evidence type="ECO:0000313" key="1">
    <source>
        <dbReference type="EMBL" id="RSL98765.1"/>
    </source>
</evidence>
<gene>
    <name evidence="1" type="ORF">CEP52_010134</name>
</gene>
<name>A0A428T9Q4_9HYPO</name>
<reference evidence="1 2" key="1">
    <citation type="submission" date="2017-06" db="EMBL/GenBank/DDBJ databases">
        <title>Comparative genomic analysis of Ambrosia Fusariam Clade fungi.</title>
        <authorList>
            <person name="Stajich J.E."/>
            <person name="Carrillo J."/>
            <person name="Kijimoto T."/>
            <person name="Eskalen A."/>
            <person name="O'Donnell K."/>
            <person name="Kasson M."/>
        </authorList>
    </citation>
    <scope>NUCLEOTIDE SEQUENCE [LARGE SCALE GENOMIC DNA]</scope>
    <source>
        <strain evidence="1 2">NRRL62579</strain>
    </source>
</reference>
<dbReference type="AlphaFoldDB" id="A0A428T9Q4"/>
<dbReference type="Gene3D" id="3.40.50.620">
    <property type="entry name" value="HUPs"/>
    <property type="match status" value="1"/>
</dbReference>
<dbReference type="InterPro" id="IPR051599">
    <property type="entry name" value="Cell_Envelope_Assoc"/>
</dbReference>
<keyword evidence="2" id="KW-1185">Reference proteome</keyword>
<dbReference type="STRING" id="1325735.A0A428T9Q4"/>
<dbReference type="EMBL" id="NKCK01000112">
    <property type="protein sequence ID" value="RSL98765.1"/>
    <property type="molecule type" value="Genomic_DNA"/>
</dbReference>
<dbReference type="InterPro" id="IPR014729">
    <property type="entry name" value="Rossmann-like_a/b/a_fold"/>
</dbReference>
<evidence type="ECO:0008006" key="3">
    <source>
        <dbReference type="Google" id="ProtNLM"/>
    </source>
</evidence>
<dbReference type="PANTHER" id="PTHR30336:SF20">
    <property type="entry name" value="DUF218 DOMAIN-CONTAINING PROTEIN"/>
    <property type="match status" value="1"/>
</dbReference>
<organism evidence="1 2">
    <name type="scientific">Fusarium oligoseptatum</name>
    <dbReference type="NCBI Taxonomy" id="2604345"/>
    <lineage>
        <taxon>Eukaryota</taxon>
        <taxon>Fungi</taxon>
        <taxon>Dikarya</taxon>
        <taxon>Ascomycota</taxon>
        <taxon>Pezizomycotina</taxon>
        <taxon>Sordariomycetes</taxon>
        <taxon>Hypocreomycetidae</taxon>
        <taxon>Hypocreales</taxon>
        <taxon>Nectriaceae</taxon>
        <taxon>Fusarium</taxon>
        <taxon>Fusarium solani species complex</taxon>
    </lineage>
</organism>
<accession>A0A428T9Q4</accession>
<dbReference type="Gene3D" id="1.10.3620.10">
    <property type="entry name" value="YdcF like domain"/>
    <property type="match status" value="1"/>
</dbReference>
<comment type="caution">
    <text evidence="1">The sequence shown here is derived from an EMBL/GenBank/DDBJ whole genome shotgun (WGS) entry which is preliminary data.</text>
</comment>